<dbReference type="AlphaFoldDB" id="A0A9Q8QIS9"/>
<evidence type="ECO:0000313" key="2">
    <source>
        <dbReference type="EMBL" id="UNI19387.1"/>
    </source>
</evidence>
<dbReference type="KEGG" id="ptkz:JDV02_005572"/>
<feature type="region of interest" description="Disordered" evidence="1">
    <location>
        <begin position="131"/>
        <end position="209"/>
    </location>
</feature>
<dbReference type="OrthoDB" id="4222821at2759"/>
<feature type="compositionally biased region" description="Low complexity" evidence="1">
    <location>
        <begin position="131"/>
        <end position="148"/>
    </location>
</feature>
<evidence type="ECO:0000313" key="3">
    <source>
        <dbReference type="Proteomes" id="UP000829364"/>
    </source>
</evidence>
<dbReference type="Proteomes" id="UP000829364">
    <property type="component" value="Chromosome 4"/>
</dbReference>
<dbReference type="GeneID" id="72067521"/>
<dbReference type="EMBL" id="CP086357">
    <property type="protein sequence ID" value="UNI19387.1"/>
    <property type="molecule type" value="Genomic_DNA"/>
</dbReference>
<feature type="compositionally biased region" description="Low complexity" evidence="1">
    <location>
        <begin position="182"/>
        <end position="209"/>
    </location>
</feature>
<feature type="region of interest" description="Disordered" evidence="1">
    <location>
        <begin position="1"/>
        <end position="27"/>
    </location>
</feature>
<feature type="region of interest" description="Disordered" evidence="1">
    <location>
        <begin position="265"/>
        <end position="298"/>
    </location>
</feature>
<evidence type="ECO:0000256" key="1">
    <source>
        <dbReference type="SAM" id="MobiDB-lite"/>
    </source>
</evidence>
<name>A0A9Q8QIS9_9HYPO</name>
<feature type="compositionally biased region" description="Basic and acidic residues" evidence="1">
    <location>
        <begin position="164"/>
        <end position="177"/>
    </location>
</feature>
<dbReference type="RefSeq" id="XP_047842868.1">
    <property type="nucleotide sequence ID" value="XM_047986884.1"/>
</dbReference>
<sequence length="437" mass="46068">MPPLTSASPPSAFDFAQEQDDAHDEGAVDMVGQDQIPMPSQTPASPVQRPPGVLLARLLESLSAQLVRLNTEPWDLGVWSVTGSTTDSDEVDVLAEEALTNETPVFNPLLSILVSTGKFLDICKLFMAPETSGGADEASTATTTAAGSVISPSDPKRGFFSTHETGEASRRTQDTPKRAGRPTILPSLPSPFSLPGSSTRIPSSSSSLKMTKTSSCPSFLASPGPPTGQATMTADQLLTLVSCYLQVVTIYNDIFSHLLFQLAQPPPPPSPSTQHPATVGSIPARTNTPASRQRHGLHTQKAQLATHGSAPMVPSPVLAGFSVPLNAGLRMRLLVEVVEHQFEQIEHALGLPGPYCVSTSHPQQSQQQQHMDTGGGLLAGRKATTLLEAAMGLATKIDDADKHAGCDSIRVVASLRGNLGKAQRVRRRGGYGLGATI</sequence>
<reference evidence="2" key="1">
    <citation type="submission" date="2021-11" db="EMBL/GenBank/DDBJ databases">
        <title>Purpureocillium_takamizusanense_genome.</title>
        <authorList>
            <person name="Nguyen N.-H."/>
        </authorList>
    </citation>
    <scope>NUCLEOTIDE SEQUENCE</scope>
    <source>
        <strain evidence="2">PT3</strain>
    </source>
</reference>
<accession>A0A9Q8QIS9</accession>
<gene>
    <name evidence="2" type="ORF">JDV02_005572</name>
</gene>
<organism evidence="2 3">
    <name type="scientific">Purpureocillium takamizusanense</name>
    <dbReference type="NCBI Taxonomy" id="2060973"/>
    <lineage>
        <taxon>Eukaryota</taxon>
        <taxon>Fungi</taxon>
        <taxon>Dikarya</taxon>
        <taxon>Ascomycota</taxon>
        <taxon>Pezizomycotina</taxon>
        <taxon>Sordariomycetes</taxon>
        <taxon>Hypocreomycetidae</taxon>
        <taxon>Hypocreales</taxon>
        <taxon>Ophiocordycipitaceae</taxon>
        <taxon>Purpureocillium</taxon>
    </lineage>
</organism>
<keyword evidence="3" id="KW-1185">Reference proteome</keyword>
<protein>
    <submittedName>
        <fullName evidence="2">Uncharacterized protein</fullName>
    </submittedName>
</protein>
<proteinExistence type="predicted"/>